<dbReference type="GO" id="GO:0000324">
    <property type="term" value="C:fungal-type vacuole"/>
    <property type="evidence" value="ECO:0007669"/>
    <property type="project" value="TreeGrafter"/>
</dbReference>
<dbReference type="Gene3D" id="1.10.287.410">
    <property type="match status" value="1"/>
</dbReference>
<feature type="non-terminal residue" evidence="8">
    <location>
        <position position="321"/>
    </location>
</feature>
<comment type="similarity">
    <text evidence="1 7">Belongs to the peptidase S10 family.</text>
</comment>
<keyword evidence="5 7" id="KW-0378">Hydrolase</keyword>
<feature type="non-terminal residue" evidence="8">
    <location>
        <position position="1"/>
    </location>
</feature>
<keyword evidence="6" id="KW-0325">Glycoprotein</keyword>
<evidence type="ECO:0000256" key="2">
    <source>
        <dbReference type="ARBA" id="ARBA00022645"/>
    </source>
</evidence>
<dbReference type="EMBL" id="KQ964469">
    <property type="protein sequence ID" value="KXN71677.1"/>
    <property type="molecule type" value="Genomic_DNA"/>
</dbReference>
<gene>
    <name evidence="8" type="ORF">CONCODRAFT_29917</name>
</gene>
<dbReference type="InterPro" id="IPR018202">
    <property type="entry name" value="Ser_caboxypep_ser_AS"/>
</dbReference>
<accession>A0A137P9I9</accession>
<evidence type="ECO:0000256" key="3">
    <source>
        <dbReference type="ARBA" id="ARBA00022670"/>
    </source>
</evidence>
<keyword evidence="2 7" id="KW-0121">Carboxypeptidase</keyword>
<dbReference type="PANTHER" id="PTHR11802:SF113">
    <property type="entry name" value="SERINE CARBOXYPEPTIDASE CTSA-4.1"/>
    <property type="match status" value="1"/>
</dbReference>
<sequence length="321" mass="35630">YSGYLDTQKDKHYFFWFFESRSKPSTDPIILWINGGPGCTSFKGLLTENGPCRLDSSGNNTVINPYSWNNNANIVYLDQPLGVGYSYGNNGANTTVTAAEQVYVFLQLFFHKFPKYKNLDFHVTGESYGGHYIPAIGKVINDKNKKSHNSKINLKSIAIGNGDPNASVLYESYPTMACNSTYSPVLPQSTCNSMIKNLPKCKSMIEKCNKDKNVEICVNATNYCYSITSEIYSNSGLDIYDVRTKANTTGIYDADPSNNFAPFLNRTDIKEILGADISIDFNATLCSGDVFDAFVANGDEVKDFQQDVAELLNDGIRALIY</sequence>
<keyword evidence="9" id="KW-1185">Reference proteome</keyword>
<evidence type="ECO:0000256" key="5">
    <source>
        <dbReference type="ARBA" id="ARBA00022801"/>
    </source>
</evidence>
<evidence type="ECO:0000313" key="9">
    <source>
        <dbReference type="Proteomes" id="UP000070444"/>
    </source>
</evidence>
<dbReference type="OMA" id="CMTHITE"/>
<dbReference type="EC" id="3.4.16.-" evidence="7"/>
<evidence type="ECO:0000256" key="1">
    <source>
        <dbReference type="ARBA" id="ARBA00009431"/>
    </source>
</evidence>
<protein>
    <recommendedName>
        <fullName evidence="7">Carboxypeptidase</fullName>
        <ecNumber evidence="7">3.4.16.-</ecNumber>
    </recommendedName>
</protein>
<evidence type="ECO:0000256" key="4">
    <source>
        <dbReference type="ARBA" id="ARBA00022729"/>
    </source>
</evidence>
<evidence type="ECO:0000313" key="8">
    <source>
        <dbReference type="EMBL" id="KXN71677.1"/>
    </source>
</evidence>
<dbReference type="AlphaFoldDB" id="A0A137P9I9"/>
<reference evidence="8 9" key="1">
    <citation type="journal article" date="2015" name="Genome Biol. Evol.">
        <title>Phylogenomic analyses indicate that early fungi evolved digesting cell walls of algal ancestors of land plants.</title>
        <authorList>
            <person name="Chang Y."/>
            <person name="Wang S."/>
            <person name="Sekimoto S."/>
            <person name="Aerts A.L."/>
            <person name="Choi C."/>
            <person name="Clum A."/>
            <person name="LaButti K.M."/>
            <person name="Lindquist E.A."/>
            <person name="Yee Ngan C."/>
            <person name="Ohm R.A."/>
            <person name="Salamov A.A."/>
            <person name="Grigoriev I.V."/>
            <person name="Spatafora J.W."/>
            <person name="Berbee M.L."/>
        </authorList>
    </citation>
    <scope>NUCLEOTIDE SEQUENCE [LARGE SCALE GENOMIC DNA]</scope>
    <source>
        <strain evidence="8 9">NRRL 28638</strain>
    </source>
</reference>
<dbReference type="PANTHER" id="PTHR11802">
    <property type="entry name" value="SERINE PROTEASE FAMILY S10 SERINE CARBOXYPEPTIDASE"/>
    <property type="match status" value="1"/>
</dbReference>
<dbReference type="STRING" id="796925.A0A137P9I9"/>
<dbReference type="Proteomes" id="UP000070444">
    <property type="component" value="Unassembled WGS sequence"/>
</dbReference>
<evidence type="ECO:0000256" key="7">
    <source>
        <dbReference type="RuleBase" id="RU361156"/>
    </source>
</evidence>
<dbReference type="PROSITE" id="PS00131">
    <property type="entry name" value="CARBOXYPEPT_SER_SER"/>
    <property type="match status" value="1"/>
</dbReference>
<proteinExistence type="inferred from homology"/>
<dbReference type="PRINTS" id="PR00724">
    <property type="entry name" value="CRBOXYPTASEC"/>
</dbReference>
<keyword evidence="4" id="KW-0732">Signal</keyword>
<dbReference type="Gene3D" id="3.40.50.1820">
    <property type="entry name" value="alpha/beta hydrolase"/>
    <property type="match status" value="1"/>
</dbReference>
<name>A0A137P9I9_CONC2</name>
<dbReference type="Pfam" id="PF00450">
    <property type="entry name" value="Peptidase_S10"/>
    <property type="match status" value="1"/>
</dbReference>
<dbReference type="InterPro" id="IPR001563">
    <property type="entry name" value="Peptidase_S10"/>
</dbReference>
<keyword evidence="3 7" id="KW-0645">Protease</keyword>
<dbReference type="SUPFAM" id="SSF53474">
    <property type="entry name" value="alpha/beta-Hydrolases"/>
    <property type="match status" value="1"/>
</dbReference>
<dbReference type="GO" id="GO:0006508">
    <property type="term" value="P:proteolysis"/>
    <property type="evidence" value="ECO:0007669"/>
    <property type="project" value="UniProtKB-KW"/>
</dbReference>
<evidence type="ECO:0000256" key="6">
    <source>
        <dbReference type="ARBA" id="ARBA00023180"/>
    </source>
</evidence>
<dbReference type="GO" id="GO:0004185">
    <property type="term" value="F:serine-type carboxypeptidase activity"/>
    <property type="evidence" value="ECO:0007669"/>
    <property type="project" value="UniProtKB-UniRule"/>
</dbReference>
<dbReference type="OrthoDB" id="443318at2759"/>
<organism evidence="8 9">
    <name type="scientific">Conidiobolus coronatus (strain ATCC 28846 / CBS 209.66 / NRRL 28638)</name>
    <name type="common">Delacroixia coronata</name>
    <dbReference type="NCBI Taxonomy" id="796925"/>
    <lineage>
        <taxon>Eukaryota</taxon>
        <taxon>Fungi</taxon>
        <taxon>Fungi incertae sedis</taxon>
        <taxon>Zoopagomycota</taxon>
        <taxon>Entomophthoromycotina</taxon>
        <taxon>Entomophthoromycetes</taxon>
        <taxon>Entomophthorales</taxon>
        <taxon>Ancylistaceae</taxon>
        <taxon>Conidiobolus</taxon>
    </lineage>
</organism>
<dbReference type="InterPro" id="IPR029058">
    <property type="entry name" value="AB_hydrolase_fold"/>
</dbReference>